<name>A0AA88VED5_9ASTE</name>
<evidence type="ECO:0008006" key="4">
    <source>
        <dbReference type="Google" id="ProtNLM"/>
    </source>
</evidence>
<dbReference type="GO" id="GO:0005635">
    <property type="term" value="C:nuclear envelope"/>
    <property type="evidence" value="ECO:0007669"/>
    <property type="project" value="TreeGrafter"/>
</dbReference>
<sequence length="756" mass="82009">MQNERAAPYGDGKRGAGGKFAKPPERKPPAKPYNRPPVSQSAGGRDGGWLSKLIDPARRLISGGATRMLPSIFSRSPSTPELSGQDHVWKERDKAFEDAECVLVWDKAVLGMSISCGEAGPSKVEDKSKSDTESDKLEHEDAIQNLCDDSEMSKIEQLVKGKRFSRDEIIRLTEILNSRVENHSAFEGGNKRPSLITGVASGPLSANESPRTLAEMKLVDMHTAMAGTSTLQIQSNMRDEIPASPVDIARAYMESRTSETGLGSYSTVLNGERTLRRSDEFASKPFFPPPSPRPSTCWPGAMLEDQRTYMTPQSQRGRYGLHSFPRTPYSRTLLSKSKTKLTQSKADSESLSILSTPFQQSQTPIYGQVKSRSDVDGGYGSVGPIRRLRNKFASEASPRGSPSLYTVQYSPSEVDKSNSSKSFLPTREKNLELGGVDGTSNCQSVDRTVHSTEEGIPNQNTTSQAVRRILEHLDRHKPTPKEKAAELKLATEWKKYPPSENTDAMEKASTSLGCTGGFDMHKSRDSADHCSAEGNSNFKVKRLDGDVGNAVFKASTNSGDACITRDAIARPFGFKNINDSQERNIDENAFMGTNSGQKNTSQLWPFRNQVNGQSVTTTVPVASGSKISKKMPPQSSGTGPTVQSIAISKPDPRSLVSSDNGLGFSFPISASALAEPPTPSIMPSFMTSGPAQAKEGPTVPSFSFGTKKTTPPLVFSFPSTSGNSTCDEVADLKFDFGSDKKNRVSFRSVGKDAICY</sequence>
<organism evidence="2 3">
    <name type="scientific">Escallonia herrerae</name>
    <dbReference type="NCBI Taxonomy" id="1293975"/>
    <lineage>
        <taxon>Eukaryota</taxon>
        <taxon>Viridiplantae</taxon>
        <taxon>Streptophyta</taxon>
        <taxon>Embryophyta</taxon>
        <taxon>Tracheophyta</taxon>
        <taxon>Spermatophyta</taxon>
        <taxon>Magnoliopsida</taxon>
        <taxon>eudicotyledons</taxon>
        <taxon>Gunneridae</taxon>
        <taxon>Pentapetalae</taxon>
        <taxon>asterids</taxon>
        <taxon>campanulids</taxon>
        <taxon>Escalloniales</taxon>
        <taxon>Escalloniaceae</taxon>
        <taxon>Escallonia</taxon>
    </lineage>
</organism>
<feature type="region of interest" description="Disordered" evidence="1">
    <location>
        <begin position="116"/>
        <end position="138"/>
    </location>
</feature>
<dbReference type="AlphaFoldDB" id="A0AA88VED5"/>
<dbReference type="Proteomes" id="UP001188597">
    <property type="component" value="Unassembled WGS sequence"/>
</dbReference>
<feature type="compositionally biased region" description="Polar residues" evidence="1">
    <location>
        <begin position="633"/>
        <end position="646"/>
    </location>
</feature>
<protein>
    <recommendedName>
        <fullName evidence="4">Nuclear pore complex protein NUP1</fullName>
    </recommendedName>
</protein>
<feature type="region of interest" description="Disordered" evidence="1">
    <location>
        <begin position="624"/>
        <end position="652"/>
    </location>
</feature>
<gene>
    <name evidence="2" type="ORF">RJ639_015562</name>
</gene>
<comment type="caution">
    <text evidence="2">The sequence shown here is derived from an EMBL/GenBank/DDBJ whole genome shotgun (WGS) entry which is preliminary data.</text>
</comment>
<dbReference type="GO" id="GO:0071763">
    <property type="term" value="P:nuclear membrane organization"/>
    <property type="evidence" value="ECO:0007669"/>
    <property type="project" value="TreeGrafter"/>
</dbReference>
<evidence type="ECO:0000313" key="3">
    <source>
        <dbReference type="Proteomes" id="UP001188597"/>
    </source>
</evidence>
<accession>A0AA88VED5</accession>
<dbReference type="PANTHER" id="PTHR33416:SF18">
    <property type="entry name" value="NUCLEOPORIN-LIKE PROTEIN"/>
    <property type="match status" value="1"/>
</dbReference>
<evidence type="ECO:0000313" key="2">
    <source>
        <dbReference type="EMBL" id="KAK3006218.1"/>
    </source>
</evidence>
<evidence type="ECO:0000256" key="1">
    <source>
        <dbReference type="SAM" id="MobiDB-lite"/>
    </source>
</evidence>
<dbReference type="EMBL" id="JAVXUP010002022">
    <property type="protein sequence ID" value="KAK3006218.1"/>
    <property type="molecule type" value="Genomic_DNA"/>
</dbReference>
<reference evidence="2" key="1">
    <citation type="submission" date="2022-12" db="EMBL/GenBank/DDBJ databases">
        <title>Draft genome assemblies for two species of Escallonia (Escalloniales).</title>
        <authorList>
            <person name="Chanderbali A."/>
            <person name="Dervinis C."/>
            <person name="Anghel I."/>
            <person name="Soltis D."/>
            <person name="Soltis P."/>
            <person name="Zapata F."/>
        </authorList>
    </citation>
    <scope>NUCLEOTIDE SEQUENCE</scope>
    <source>
        <strain evidence="2">UCBG64.0493</strain>
        <tissue evidence="2">Leaf</tissue>
    </source>
</reference>
<feature type="compositionally biased region" description="Basic and acidic residues" evidence="1">
    <location>
        <begin position="123"/>
        <end position="138"/>
    </location>
</feature>
<keyword evidence="3" id="KW-1185">Reference proteome</keyword>
<feature type="region of interest" description="Disordered" evidence="1">
    <location>
        <begin position="1"/>
        <end position="50"/>
    </location>
</feature>
<dbReference type="PANTHER" id="PTHR33416">
    <property type="entry name" value="NUCLEAR PORE COMPLEX PROTEIN NUP1"/>
    <property type="match status" value="1"/>
</dbReference>
<proteinExistence type="predicted"/>